<evidence type="ECO:0000259" key="6">
    <source>
        <dbReference type="Pfam" id="PF02775"/>
    </source>
</evidence>
<evidence type="ECO:0000256" key="1">
    <source>
        <dbReference type="ARBA" id="ARBA00001964"/>
    </source>
</evidence>
<dbReference type="EMBL" id="CADCWI010000018">
    <property type="protein sequence ID" value="CAA9543560.1"/>
    <property type="molecule type" value="Genomic_DNA"/>
</dbReference>
<dbReference type="PANTHER" id="PTHR18968:SF13">
    <property type="entry name" value="ACETOLACTATE SYNTHASE CATALYTIC SUBUNIT, MITOCHONDRIAL"/>
    <property type="match status" value="1"/>
</dbReference>
<feature type="domain" description="Thiamine pyrophosphate enzyme N-terminal TPP-binding" evidence="7">
    <location>
        <begin position="1"/>
        <end position="117"/>
    </location>
</feature>
<dbReference type="GO" id="GO:0005948">
    <property type="term" value="C:acetolactate synthase complex"/>
    <property type="evidence" value="ECO:0007669"/>
    <property type="project" value="TreeGrafter"/>
</dbReference>
<dbReference type="SUPFAM" id="SSF52518">
    <property type="entry name" value="Thiamin diphosphate-binding fold (THDP-binding)"/>
    <property type="match status" value="2"/>
</dbReference>
<gene>
    <name evidence="8" type="ORF">AVDCRST_MAG43-365</name>
</gene>
<sequence length="573" mass="61085">MNGAESLVHALRAAGVETIFGLPGDTGMAFYDALYHEPGIRHIMARDERSASFMADVYARVSRKVGVCEGPSGGGATYIIPGVAEAQGSAIPLLCLTSDTPVADEHRGVLTELDQVGLFRPVTKWTERVNRAESMDDAVHRAVRLATSGRPGAVHLSLPSDVLEATVFDQTPRGEMHWLGRVPSSRPRADADEVQRAADLIARAARPVIVAGGGVLTSGAWDVLTTLAEATGIPVGTSINGKGAIAETSACSVGVVGGNGARSYANAWIAESDLVVFVGTRTDSTTTSAWSLPDRKAPPTTIHLDIASKEIGNTYPSAATLLGDARATLQDLYDAITEPQAVRARMQHRLDRLASEKALYAERIAHESRSDAQPIKPQRLIATLRSMLDDDAVIVADPGTPTPYLSAQYVLHRAGRTTVIPRAHGGLGYALPGVVGAYFADPSRRVIGLLGDGSFGMSVGELETISRLNPPIVLIQCSNHTFGWIKELQHLYHDQRYFSVDFNPVDYAAIARGFGLSACDVRDPADLDGVLQGALASGRPTFVNVETEPQMTETPPVAAWEAAVQDHLPHAHH</sequence>
<dbReference type="GO" id="GO:0009097">
    <property type="term" value="P:isoleucine biosynthetic process"/>
    <property type="evidence" value="ECO:0007669"/>
    <property type="project" value="TreeGrafter"/>
</dbReference>
<dbReference type="CDD" id="cd07035">
    <property type="entry name" value="TPP_PYR_POX_like"/>
    <property type="match status" value="1"/>
</dbReference>
<comment type="cofactor">
    <cofactor evidence="1">
        <name>thiamine diphosphate</name>
        <dbReference type="ChEBI" id="CHEBI:58937"/>
    </cofactor>
</comment>
<dbReference type="InterPro" id="IPR029061">
    <property type="entry name" value="THDP-binding"/>
</dbReference>
<evidence type="ECO:0000313" key="8">
    <source>
        <dbReference type="EMBL" id="CAA9543560.1"/>
    </source>
</evidence>
<dbReference type="PANTHER" id="PTHR18968">
    <property type="entry name" value="THIAMINE PYROPHOSPHATE ENZYMES"/>
    <property type="match status" value="1"/>
</dbReference>
<dbReference type="GO" id="GO:0030976">
    <property type="term" value="F:thiamine pyrophosphate binding"/>
    <property type="evidence" value="ECO:0007669"/>
    <property type="project" value="InterPro"/>
</dbReference>
<dbReference type="GO" id="GO:0050660">
    <property type="term" value="F:flavin adenine dinucleotide binding"/>
    <property type="evidence" value="ECO:0007669"/>
    <property type="project" value="TreeGrafter"/>
</dbReference>
<feature type="domain" description="Thiamine pyrophosphate enzyme central" evidence="5">
    <location>
        <begin position="194"/>
        <end position="332"/>
    </location>
</feature>
<dbReference type="SUPFAM" id="SSF52467">
    <property type="entry name" value="DHS-like NAD/FAD-binding domain"/>
    <property type="match status" value="1"/>
</dbReference>
<evidence type="ECO:0000256" key="3">
    <source>
        <dbReference type="ARBA" id="ARBA00023052"/>
    </source>
</evidence>
<accession>A0A6J4UB60</accession>
<dbReference type="FunFam" id="3.40.50.970:FF:000007">
    <property type="entry name" value="Acetolactate synthase"/>
    <property type="match status" value="1"/>
</dbReference>
<dbReference type="GO" id="GO:0000287">
    <property type="term" value="F:magnesium ion binding"/>
    <property type="evidence" value="ECO:0007669"/>
    <property type="project" value="InterPro"/>
</dbReference>
<organism evidence="8">
    <name type="scientific">uncultured Thermomicrobiales bacterium</name>
    <dbReference type="NCBI Taxonomy" id="1645740"/>
    <lineage>
        <taxon>Bacteria</taxon>
        <taxon>Pseudomonadati</taxon>
        <taxon>Thermomicrobiota</taxon>
        <taxon>Thermomicrobia</taxon>
        <taxon>Thermomicrobiales</taxon>
        <taxon>environmental samples</taxon>
    </lineage>
</organism>
<dbReference type="Pfam" id="PF02775">
    <property type="entry name" value="TPP_enzyme_C"/>
    <property type="match status" value="1"/>
</dbReference>
<dbReference type="InterPro" id="IPR029035">
    <property type="entry name" value="DHS-like_NAD/FAD-binding_dom"/>
</dbReference>
<name>A0A6J4UB60_9BACT</name>
<dbReference type="InterPro" id="IPR012000">
    <property type="entry name" value="Thiamin_PyroP_enz_cen_dom"/>
</dbReference>
<dbReference type="PROSITE" id="PS00187">
    <property type="entry name" value="TPP_ENZYMES"/>
    <property type="match status" value="1"/>
</dbReference>
<feature type="domain" description="Thiamine pyrophosphate enzyme TPP-binding" evidence="6">
    <location>
        <begin position="406"/>
        <end position="545"/>
    </location>
</feature>
<evidence type="ECO:0000256" key="4">
    <source>
        <dbReference type="RuleBase" id="RU362132"/>
    </source>
</evidence>
<dbReference type="Gene3D" id="3.40.50.970">
    <property type="match status" value="2"/>
</dbReference>
<dbReference type="Pfam" id="PF02776">
    <property type="entry name" value="TPP_enzyme_N"/>
    <property type="match status" value="1"/>
</dbReference>
<evidence type="ECO:0000259" key="7">
    <source>
        <dbReference type="Pfam" id="PF02776"/>
    </source>
</evidence>
<evidence type="ECO:0000256" key="2">
    <source>
        <dbReference type="ARBA" id="ARBA00007812"/>
    </source>
</evidence>
<dbReference type="GO" id="GO:0003984">
    <property type="term" value="F:acetolactate synthase activity"/>
    <property type="evidence" value="ECO:0007669"/>
    <property type="project" value="TreeGrafter"/>
</dbReference>
<protein>
    <submittedName>
        <fullName evidence="8">Thiamine pyrophosphate-requiring enzymes</fullName>
    </submittedName>
</protein>
<evidence type="ECO:0000259" key="5">
    <source>
        <dbReference type="Pfam" id="PF00205"/>
    </source>
</evidence>
<proteinExistence type="inferred from homology"/>
<comment type="similarity">
    <text evidence="2 4">Belongs to the TPP enzyme family.</text>
</comment>
<dbReference type="CDD" id="cd00568">
    <property type="entry name" value="TPP_enzymes"/>
    <property type="match status" value="1"/>
</dbReference>
<reference evidence="8" key="1">
    <citation type="submission" date="2020-02" db="EMBL/GenBank/DDBJ databases">
        <authorList>
            <person name="Meier V. D."/>
        </authorList>
    </citation>
    <scope>NUCLEOTIDE SEQUENCE</scope>
    <source>
        <strain evidence="8">AVDCRST_MAG43</strain>
    </source>
</reference>
<keyword evidence="3 4" id="KW-0786">Thiamine pyrophosphate</keyword>
<dbReference type="InterPro" id="IPR045229">
    <property type="entry name" value="TPP_enz"/>
</dbReference>
<dbReference type="InterPro" id="IPR012001">
    <property type="entry name" value="Thiamin_PyroP_enz_TPP-bd_dom"/>
</dbReference>
<dbReference type="Pfam" id="PF00205">
    <property type="entry name" value="TPP_enzyme_M"/>
    <property type="match status" value="1"/>
</dbReference>
<dbReference type="InterPro" id="IPR000399">
    <property type="entry name" value="TPP-bd_CS"/>
</dbReference>
<dbReference type="Gene3D" id="3.40.50.1220">
    <property type="entry name" value="TPP-binding domain"/>
    <property type="match status" value="1"/>
</dbReference>
<dbReference type="GO" id="GO:0009099">
    <property type="term" value="P:L-valine biosynthetic process"/>
    <property type="evidence" value="ECO:0007669"/>
    <property type="project" value="TreeGrafter"/>
</dbReference>
<dbReference type="InterPro" id="IPR011766">
    <property type="entry name" value="TPP_enzyme_TPP-bd"/>
</dbReference>
<dbReference type="AlphaFoldDB" id="A0A6J4UB60"/>